<dbReference type="Proteomes" id="UP000663829">
    <property type="component" value="Unassembled WGS sequence"/>
</dbReference>
<keyword evidence="11" id="KW-1185">Reference proteome</keyword>
<evidence type="ECO:0000313" key="10">
    <source>
        <dbReference type="EMBL" id="CAF4353835.1"/>
    </source>
</evidence>
<accession>A0A815SE92</accession>
<sequence length="243" mass="28253">MQDPEDKENYEVYAEFFENEPQTVLKPRFNFWVSAKRAFTRAGKMQKKFTRLAQETVENVREKAYIRTGGDSHLNAIEFDRLKQLTLLQTFDVYPTELENVSEYEHFNDCLDTFPLYKGKGSSRSDEIGDEKRVFVKFKGKLRIREVPAQDGRTRSTSAGPPRNLVIPEAQPSHIGNSIRSLDFNKNPIIMKCRLYLIKAVLFRAWDASGRADPYLKIFLNNQIIIDDQQNKLHNTLEPIFGR</sequence>
<evidence type="ECO:0000256" key="2">
    <source>
        <dbReference type="ARBA" id="ARBA00022692"/>
    </source>
</evidence>
<comment type="subcellular location">
    <subcellularLocation>
        <location evidence="1">Membrane</location>
    </subcellularLocation>
</comment>
<keyword evidence="2" id="KW-0812">Transmembrane</keyword>
<dbReference type="Proteomes" id="UP000682733">
    <property type="component" value="Unassembled WGS sequence"/>
</dbReference>
<dbReference type="EMBL" id="CAJNOQ010021706">
    <property type="protein sequence ID" value="CAF1490800.1"/>
    <property type="molecule type" value="Genomic_DNA"/>
</dbReference>
<dbReference type="PANTHER" id="PTHR12546:SF60">
    <property type="entry name" value="MISFIRE, ISOFORM F"/>
    <property type="match status" value="1"/>
</dbReference>
<name>A0A815SE92_9BILA</name>
<evidence type="ECO:0000256" key="5">
    <source>
        <dbReference type="ARBA" id="ARBA00023136"/>
    </source>
</evidence>
<dbReference type="GO" id="GO:0016020">
    <property type="term" value="C:membrane"/>
    <property type="evidence" value="ECO:0007669"/>
    <property type="project" value="UniProtKB-SubCell"/>
</dbReference>
<dbReference type="Proteomes" id="UP000677228">
    <property type="component" value="Unassembled WGS sequence"/>
</dbReference>
<evidence type="ECO:0000313" key="11">
    <source>
        <dbReference type="Proteomes" id="UP000663829"/>
    </source>
</evidence>
<evidence type="ECO:0000313" key="8">
    <source>
        <dbReference type="EMBL" id="CAF1490800.1"/>
    </source>
</evidence>
<dbReference type="GO" id="GO:0007009">
    <property type="term" value="P:plasma membrane organization"/>
    <property type="evidence" value="ECO:0007669"/>
    <property type="project" value="TreeGrafter"/>
</dbReference>
<keyword evidence="3" id="KW-0677">Repeat</keyword>
<feature type="region of interest" description="Disordered" evidence="6">
    <location>
        <begin position="150"/>
        <end position="169"/>
    </location>
</feature>
<evidence type="ECO:0000256" key="3">
    <source>
        <dbReference type="ARBA" id="ARBA00022737"/>
    </source>
</evidence>
<dbReference type="Proteomes" id="UP000681722">
    <property type="component" value="Unassembled WGS sequence"/>
</dbReference>
<dbReference type="AlphaFoldDB" id="A0A815SE92"/>
<evidence type="ECO:0000256" key="1">
    <source>
        <dbReference type="ARBA" id="ARBA00004370"/>
    </source>
</evidence>
<evidence type="ECO:0000313" key="7">
    <source>
        <dbReference type="EMBL" id="CAF1171971.1"/>
    </source>
</evidence>
<evidence type="ECO:0000256" key="6">
    <source>
        <dbReference type="SAM" id="MobiDB-lite"/>
    </source>
</evidence>
<reference evidence="8" key="1">
    <citation type="submission" date="2021-02" db="EMBL/GenBank/DDBJ databases">
        <authorList>
            <person name="Nowell W R."/>
        </authorList>
    </citation>
    <scope>NUCLEOTIDE SEQUENCE</scope>
</reference>
<proteinExistence type="predicted"/>
<evidence type="ECO:0000313" key="9">
    <source>
        <dbReference type="EMBL" id="CAF3983307.1"/>
    </source>
</evidence>
<organism evidence="8 11">
    <name type="scientific">Didymodactylos carnosus</name>
    <dbReference type="NCBI Taxonomy" id="1234261"/>
    <lineage>
        <taxon>Eukaryota</taxon>
        <taxon>Metazoa</taxon>
        <taxon>Spiralia</taxon>
        <taxon>Gnathifera</taxon>
        <taxon>Rotifera</taxon>
        <taxon>Eurotatoria</taxon>
        <taxon>Bdelloidea</taxon>
        <taxon>Philodinida</taxon>
        <taxon>Philodinidae</taxon>
        <taxon>Didymodactylos</taxon>
    </lineage>
</organism>
<dbReference type="EMBL" id="CAJOBC010087197">
    <property type="protein sequence ID" value="CAF4353835.1"/>
    <property type="molecule type" value="Genomic_DNA"/>
</dbReference>
<dbReference type="OrthoDB" id="6433439at2759"/>
<dbReference type="PANTHER" id="PTHR12546">
    <property type="entry name" value="FER-1-LIKE"/>
    <property type="match status" value="1"/>
</dbReference>
<keyword evidence="4" id="KW-1133">Transmembrane helix</keyword>
<dbReference type="EMBL" id="CAJNOK010012824">
    <property type="protein sequence ID" value="CAF1171971.1"/>
    <property type="molecule type" value="Genomic_DNA"/>
</dbReference>
<keyword evidence="5" id="KW-0472">Membrane</keyword>
<evidence type="ECO:0000256" key="4">
    <source>
        <dbReference type="ARBA" id="ARBA00022989"/>
    </source>
</evidence>
<protein>
    <submittedName>
        <fullName evidence="8">Uncharacterized protein</fullName>
    </submittedName>
</protein>
<gene>
    <name evidence="8" type="ORF">GPM918_LOCUS36245</name>
    <name evidence="7" type="ORF">OVA965_LOCUS22620</name>
    <name evidence="10" type="ORF">SRO942_LOCUS36974</name>
    <name evidence="9" type="ORF">TMI583_LOCUS23334</name>
</gene>
<dbReference type="EMBL" id="CAJOBA010034349">
    <property type="protein sequence ID" value="CAF3983307.1"/>
    <property type="molecule type" value="Genomic_DNA"/>
</dbReference>
<comment type="caution">
    <text evidence="8">The sequence shown here is derived from an EMBL/GenBank/DDBJ whole genome shotgun (WGS) entry which is preliminary data.</text>
</comment>
<dbReference type="InterPro" id="IPR037721">
    <property type="entry name" value="Ferlin"/>
</dbReference>